<dbReference type="Pfam" id="PF05421">
    <property type="entry name" value="DUF751"/>
    <property type="match status" value="1"/>
</dbReference>
<dbReference type="AlphaFoldDB" id="A0A0G2IW46"/>
<organism evidence="2 3">
    <name type="scientific">Candidatus Synechococcus spongiarum SP3</name>
    <dbReference type="NCBI Taxonomy" id="1604020"/>
    <lineage>
        <taxon>Bacteria</taxon>
        <taxon>Bacillati</taxon>
        <taxon>Cyanobacteriota</taxon>
        <taxon>Cyanophyceae</taxon>
        <taxon>Synechococcales</taxon>
        <taxon>Synechococcaceae</taxon>
        <taxon>Synechococcus</taxon>
    </lineage>
</organism>
<dbReference type="EMBL" id="JXQG01000035">
    <property type="protein sequence ID" value="KKZ11917.1"/>
    <property type="molecule type" value="Genomic_DNA"/>
</dbReference>
<keyword evidence="1" id="KW-0472">Membrane</keyword>
<evidence type="ECO:0000313" key="3">
    <source>
        <dbReference type="Proteomes" id="UP000035067"/>
    </source>
</evidence>
<accession>A0A0G2IW46</accession>
<keyword evidence="1" id="KW-1133">Transmembrane helix</keyword>
<feature type="transmembrane region" description="Helical" evidence="1">
    <location>
        <begin position="38"/>
        <end position="59"/>
    </location>
</feature>
<keyword evidence="1" id="KW-0812">Transmembrane</keyword>
<comment type="caution">
    <text evidence="2">The sequence shown here is derived from an EMBL/GenBank/DDBJ whole genome shotgun (WGS) entry which is preliminary data.</text>
</comment>
<protein>
    <recommendedName>
        <fullName evidence="4">DUF751 domain-containing protein</fullName>
    </recommendedName>
</protein>
<sequence>MGNLLATLTRYPRFLLGFVLGIFVSAVRPFLAWGRRGPLAAVALIGAVISGSICLMQILDAMLAVSGEA</sequence>
<evidence type="ECO:0008006" key="4">
    <source>
        <dbReference type="Google" id="ProtNLM"/>
    </source>
</evidence>
<evidence type="ECO:0000313" key="2">
    <source>
        <dbReference type="EMBL" id="KKZ11917.1"/>
    </source>
</evidence>
<dbReference type="Proteomes" id="UP000035067">
    <property type="component" value="Unassembled WGS sequence"/>
</dbReference>
<feature type="transmembrane region" description="Helical" evidence="1">
    <location>
        <begin position="12"/>
        <end position="31"/>
    </location>
</feature>
<dbReference type="PATRIC" id="fig|1604020.3.peg.988"/>
<dbReference type="InterPro" id="IPR008470">
    <property type="entry name" value="Uncharacterised_Ycf33"/>
</dbReference>
<gene>
    <name evidence="2" type="ORF">TE42_06470</name>
</gene>
<evidence type="ECO:0000256" key="1">
    <source>
        <dbReference type="SAM" id="Phobius"/>
    </source>
</evidence>
<reference evidence="2 3" key="1">
    <citation type="submission" date="2015-01" db="EMBL/GenBank/DDBJ databases">
        <title>Lifestyle Evolution in Cyanobacterial Symbionts of Sponges.</title>
        <authorList>
            <person name="Burgsdorf I."/>
            <person name="Slaby B.M."/>
            <person name="Handley K.M."/>
            <person name="Haber M."/>
            <person name="Blom J."/>
            <person name="Marshall C.W."/>
            <person name="Gilbert J.A."/>
            <person name="Hentschel U."/>
            <person name="Steindler L."/>
        </authorList>
    </citation>
    <scope>NUCLEOTIDE SEQUENCE [LARGE SCALE GENOMIC DNA]</scope>
    <source>
        <strain evidence="2">SP3</strain>
    </source>
</reference>
<proteinExistence type="predicted"/>
<name>A0A0G2IW46_9SYNE</name>